<dbReference type="CDD" id="cd00291">
    <property type="entry name" value="SirA_YedF_YeeD"/>
    <property type="match status" value="1"/>
</dbReference>
<dbReference type="PANTHER" id="PTHR33279:SF18">
    <property type="entry name" value="SULFUR CARRIER PROTEIN MJ0990-RELATED"/>
    <property type="match status" value="1"/>
</dbReference>
<dbReference type="PANTHER" id="PTHR33279">
    <property type="entry name" value="SULFUR CARRIER PROTEIN YEDF-RELATED"/>
    <property type="match status" value="1"/>
</dbReference>
<dbReference type="Gene3D" id="3.30.110.40">
    <property type="entry name" value="TusA-like domain"/>
    <property type="match status" value="1"/>
</dbReference>
<organism evidence="2 3">
    <name type="scientific">Metallosphaera hakonensis JCM 8857 = DSM 7519</name>
    <dbReference type="NCBI Taxonomy" id="1293036"/>
    <lineage>
        <taxon>Archaea</taxon>
        <taxon>Thermoproteota</taxon>
        <taxon>Thermoprotei</taxon>
        <taxon>Sulfolobales</taxon>
        <taxon>Sulfolobaceae</taxon>
        <taxon>Metallosphaera</taxon>
    </lineage>
</organism>
<dbReference type="InterPro" id="IPR036868">
    <property type="entry name" value="TusA-like_sf"/>
</dbReference>
<evidence type="ECO:0000313" key="3">
    <source>
        <dbReference type="Proteomes" id="UP000247586"/>
    </source>
</evidence>
<dbReference type="Pfam" id="PF01206">
    <property type="entry name" value="TusA"/>
    <property type="match status" value="1"/>
</dbReference>
<evidence type="ECO:0000259" key="1">
    <source>
        <dbReference type="PROSITE" id="PS01148"/>
    </source>
</evidence>
<sequence>MVIFVSSVDKQEFVLDVRGEECPIPEMKAAKELQKIPSGKLVVLTDHEPAIDVTLPSLCKSLGLKYEVLKEGEFVRFVIYKDQRSTKIDEIEGVSDTERLVLGSTVLRERLNDPTILMSFVPQVKAVDRVAPGSYILHMKWFITWETPLFVTQNVLPKGDIVYYTAYQKLPMMRISFGWRFVSNKTGNELNLDITEWYKGPFSGQARKAIRKHLEKAKETLPKILLS</sequence>
<protein>
    <submittedName>
        <fullName evidence="2">Sulfurtransferase TusA family protein</fullName>
    </submittedName>
</protein>
<feature type="domain" description="UPF0033" evidence="1">
    <location>
        <begin position="15"/>
        <end position="39"/>
    </location>
</feature>
<evidence type="ECO:0000313" key="2">
    <source>
        <dbReference type="EMBL" id="AWR99007.1"/>
    </source>
</evidence>
<dbReference type="SUPFAM" id="SSF64307">
    <property type="entry name" value="SirA-like"/>
    <property type="match status" value="1"/>
</dbReference>
<keyword evidence="3" id="KW-1185">Reference proteome</keyword>
<dbReference type="Proteomes" id="UP000247586">
    <property type="component" value="Chromosome"/>
</dbReference>
<dbReference type="EMBL" id="CP029287">
    <property type="protein sequence ID" value="AWR99007.1"/>
    <property type="molecule type" value="Genomic_DNA"/>
</dbReference>
<dbReference type="KEGG" id="mhk:DFR87_04100"/>
<reference evidence="2 3" key="1">
    <citation type="submission" date="2018-05" db="EMBL/GenBank/DDBJ databases">
        <title>Complete Genome Sequences of Extremely Thermoacidophilic, Metal-Mobilizing Type-Strain Members of the Archaeal Family Sulfolobaceae: Acidianus brierleyi DSM-1651T, Acidianus sulfidivorans DSM-18786T, Metallosphaera hakonensis DSM-7519T, and Metallosphaera prunae DSM-10039T.</title>
        <authorList>
            <person name="Counts J.A."/>
            <person name="Kelly R.M."/>
        </authorList>
    </citation>
    <scope>NUCLEOTIDE SEQUENCE [LARGE SCALE GENOMIC DNA]</scope>
    <source>
        <strain evidence="2 3">HO1-1</strain>
    </source>
</reference>
<reference evidence="3" key="3">
    <citation type="submission" date="2020-03" db="EMBL/GenBank/DDBJ databases">
        <title>Sequencing and Assembly of Multiple Reported Metal-Biooxidizing Members of the Extremely Thermoacidophilic Archaeal Family Sulfolobaceae.</title>
        <authorList>
            <person name="Counts J.A."/>
            <person name="Kelly R.M."/>
        </authorList>
    </citation>
    <scope>NUCLEOTIDE SEQUENCE [LARGE SCALE GENOMIC DNA]</scope>
    <source>
        <strain evidence="3">HO1-1</strain>
    </source>
</reference>
<keyword evidence="2" id="KW-0808">Transferase</keyword>
<dbReference type="GO" id="GO:0016740">
    <property type="term" value="F:transferase activity"/>
    <property type="evidence" value="ECO:0007669"/>
    <property type="project" value="UniProtKB-KW"/>
</dbReference>
<reference evidence="3" key="2">
    <citation type="submission" date="2020-03" db="EMBL/GenBank/DDBJ databases">
        <title>Complete Genome Sequences of Extremely Thermoacidophilic, Metal-Mobilizing Type-Strain Members of the Archaeal Family Sulfolobaceae: Acidianus brierleyi DSM-1651T, Acidianus sulfidivorans DSM-18786T, Metallosphaera hakonensis DSM-7519T, and Metallosphaera prunae DSM-10039T.</title>
        <authorList>
            <person name="Counts J.A."/>
            <person name="Kelly R.M."/>
        </authorList>
    </citation>
    <scope>NUCLEOTIDE SEQUENCE [LARGE SCALE GENOMIC DNA]</scope>
    <source>
        <strain evidence="3">HO1-1</strain>
    </source>
</reference>
<proteinExistence type="predicted"/>
<dbReference type="AlphaFoldDB" id="A0A2U9ISX1"/>
<name>A0A2U9ISX1_9CREN</name>
<dbReference type="PROSITE" id="PS01148">
    <property type="entry name" value="UPF0033"/>
    <property type="match status" value="1"/>
</dbReference>
<dbReference type="STRING" id="1293036.GCA_001315825_01249"/>
<gene>
    <name evidence="2" type="ORF">DFR87_04100</name>
</gene>
<dbReference type="InterPro" id="IPR001455">
    <property type="entry name" value="TusA-like"/>
</dbReference>
<dbReference type="OrthoDB" id="36347at2157"/>
<accession>A0A2U9ISX1</accession>